<dbReference type="AlphaFoldDB" id="A0A9P8TJG5"/>
<gene>
    <name evidence="1" type="ORF">WICPIJ_007253</name>
</gene>
<protein>
    <submittedName>
        <fullName evidence="1">Uncharacterized protein</fullName>
    </submittedName>
</protein>
<organism evidence="1 2">
    <name type="scientific">Wickerhamomyces pijperi</name>
    <name type="common">Yeast</name>
    <name type="synonym">Pichia pijperi</name>
    <dbReference type="NCBI Taxonomy" id="599730"/>
    <lineage>
        <taxon>Eukaryota</taxon>
        <taxon>Fungi</taxon>
        <taxon>Dikarya</taxon>
        <taxon>Ascomycota</taxon>
        <taxon>Saccharomycotina</taxon>
        <taxon>Saccharomycetes</taxon>
        <taxon>Phaffomycetales</taxon>
        <taxon>Wickerhamomycetaceae</taxon>
        <taxon>Wickerhamomyces</taxon>
    </lineage>
</organism>
<proteinExistence type="predicted"/>
<evidence type="ECO:0000313" key="2">
    <source>
        <dbReference type="Proteomes" id="UP000774326"/>
    </source>
</evidence>
<evidence type="ECO:0000313" key="1">
    <source>
        <dbReference type="EMBL" id="KAH3681813.1"/>
    </source>
</evidence>
<sequence>MMILLKAVNTMNLIIDPSLMASPVPYSSGFESISVIMSCCRSWMKVESFRDSLSNPVRIRVFVIATSSSLIRSVG</sequence>
<dbReference type="EMBL" id="JAEUBG010004206">
    <property type="protein sequence ID" value="KAH3681813.1"/>
    <property type="molecule type" value="Genomic_DNA"/>
</dbReference>
<comment type="caution">
    <text evidence="1">The sequence shown here is derived from an EMBL/GenBank/DDBJ whole genome shotgun (WGS) entry which is preliminary data.</text>
</comment>
<reference evidence="1" key="1">
    <citation type="journal article" date="2021" name="Open Biol.">
        <title>Shared evolutionary footprints suggest mitochondrial oxidative damage underlies multiple complex I losses in fungi.</title>
        <authorList>
            <person name="Schikora-Tamarit M.A."/>
            <person name="Marcet-Houben M."/>
            <person name="Nosek J."/>
            <person name="Gabaldon T."/>
        </authorList>
    </citation>
    <scope>NUCLEOTIDE SEQUENCE</scope>
    <source>
        <strain evidence="1">CBS2887</strain>
    </source>
</reference>
<keyword evidence="2" id="KW-1185">Reference proteome</keyword>
<dbReference type="Proteomes" id="UP000774326">
    <property type="component" value="Unassembled WGS sequence"/>
</dbReference>
<accession>A0A9P8TJG5</accession>
<reference evidence="1" key="2">
    <citation type="submission" date="2021-01" db="EMBL/GenBank/DDBJ databases">
        <authorList>
            <person name="Schikora-Tamarit M.A."/>
        </authorList>
    </citation>
    <scope>NUCLEOTIDE SEQUENCE</scope>
    <source>
        <strain evidence="1">CBS2887</strain>
    </source>
</reference>
<name>A0A9P8TJG5_WICPI</name>